<dbReference type="InterPro" id="IPR037883">
    <property type="entry name" value="Knr4/Smi1-like_sf"/>
</dbReference>
<dbReference type="PANTHER" id="PTHR32011:SF2">
    <property type="entry name" value="OS08G0472400 PROTEIN"/>
    <property type="match status" value="1"/>
</dbReference>
<dbReference type="PANTHER" id="PTHR32011">
    <property type="entry name" value="OS08G0472400 PROTEIN"/>
    <property type="match status" value="1"/>
</dbReference>
<dbReference type="EMBL" id="QUSW01000003">
    <property type="protein sequence ID" value="RQP24224.1"/>
    <property type="molecule type" value="Genomic_DNA"/>
</dbReference>
<evidence type="ECO:0000313" key="2">
    <source>
        <dbReference type="Proteomes" id="UP000267464"/>
    </source>
</evidence>
<reference evidence="1 2" key="1">
    <citation type="submission" date="2018-08" db="EMBL/GenBank/DDBJ databases">
        <authorList>
            <person name="Khan S.A."/>
            <person name="Jeon C.O."/>
            <person name="Chun B.H."/>
            <person name="Jeong S.E."/>
        </authorList>
    </citation>
    <scope>NUCLEOTIDE SEQUENCE [LARGE SCALE GENOMIC DNA]</scope>
    <source>
        <strain evidence="1 2">S-16</strain>
    </source>
</reference>
<dbReference type="Proteomes" id="UP000267464">
    <property type="component" value="Unassembled WGS sequence"/>
</dbReference>
<name>A0A3N7HPX5_9BURK</name>
<sequence length="183" mass="21218">MDFRHIKSTLERAGVNFQPGLSSAEVKAAEDRFSLAFPDDLREFLMFALPSGERFPNWRNPEDPEIARALGWPLEGIWFDVQQNGFWPAEWGTKPDDESAAYEVIRKRVAAAPKLIPIIGHRYMPDRPAKRGNPVFSVYQTDIIHYGSDLENYLHNEFYHYFGTPPHRIGETRTIEFWSSFVE</sequence>
<keyword evidence="2" id="KW-1185">Reference proteome</keyword>
<organism evidence="1 2">
    <name type="scientific">Piscinibacter terrae</name>
    <dbReference type="NCBI Taxonomy" id="2496871"/>
    <lineage>
        <taxon>Bacteria</taxon>
        <taxon>Pseudomonadati</taxon>
        <taxon>Pseudomonadota</taxon>
        <taxon>Betaproteobacteria</taxon>
        <taxon>Burkholderiales</taxon>
        <taxon>Sphaerotilaceae</taxon>
        <taxon>Piscinibacter</taxon>
    </lineage>
</organism>
<dbReference type="SUPFAM" id="SSF160631">
    <property type="entry name" value="SMI1/KNR4-like"/>
    <property type="match status" value="1"/>
</dbReference>
<protein>
    <submittedName>
        <fullName evidence="1">SMI1/KNR4 family protein</fullName>
    </submittedName>
</protein>
<proteinExistence type="predicted"/>
<dbReference type="RefSeq" id="WP_124540717.1">
    <property type="nucleotide sequence ID" value="NZ_QUSW01000003.1"/>
</dbReference>
<accession>A0A3N7HPX5</accession>
<gene>
    <name evidence="1" type="ORF">DZC73_12970</name>
</gene>
<comment type="caution">
    <text evidence="1">The sequence shown here is derived from an EMBL/GenBank/DDBJ whole genome shotgun (WGS) entry which is preliminary data.</text>
</comment>
<dbReference type="AlphaFoldDB" id="A0A3N7HPX5"/>
<reference evidence="1 2" key="2">
    <citation type="submission" date="2018-12" db="EMBL/GenBank/DDBJ databases">
        <title>Rhizobacter gummiphilus sp. nov., a rubber-degrading bacterium isolated from the soil of a botanical garden in Japan.</title>
        <authorList>
            <person name="Shunsuke S.S."/>
        </authorList>
    </citation>
    <scope>NUCLEOTIDE SEQUENCE [LARGE SCALE GENOMIC DNA]</scope>
    <source>
        <strain evidence="1 2">S-16</strain>
    </source>
</reference>
<evidence type="ECO:0000313" key="1">
    <source>
        <dbReference type="EMBL" id="RQP24224.1"/>
    </source>
</evidence>
<dbReference type="OrthoDB" id="264195at2"/>